<dbReference type="Pfam" id="PF02988">
    <property type="entry name" value="PLA2_inh"/>
    <property type="match status" value="1"/>
</dbReference>
<evidence type="ECO:0000259" key="8">
    <source>
        <dbReference type="Pfam" id="PF02988"/>
    </source>
</evidence>
<evidence type="ECO:0000256" key="5">
    <source>
        <dbReference type="ARBA" id="ARBA00023157"/>
    </source>
</evidence>
<evidence type="ECO:0000256" key="2">
    <source>
        <dbReference type="ARBA" id="ARBA00006570"/>
    </source>
</evidence>
<dbReference type="PANTHER" id="PTHR20914">
    <property type="entry name" value="LY6/PLAUR DOMAIN-CONTAINING PROTEIN 8"/>
    <property type="match status" value="1"/>
</dbReference>
<comment type="similarity">
    <text evidence="2">Belongs to the CNF-like-inhibitor family.</text>
</comment>
<keyword evidence="5" id="KW-1015">Disulfide bond</keyword>
<evidence type="ECO:0000313" key="9">
    <source>
        <dbReference type="EMBL" id="JAG67036.1"/>
    </source>
</evidence>
<dbReference type="CDD" id="cd23572">
    <property type="entry name" value="TFP_LU_ECD_PINLYP_rpt2"/>
    <property type="match status" value="1"/>
</dbReference>
<protein>
    <submittedName>
        <fullName evidence="9">Phospholipase A2 inhibitor subunit gamma B</fullName>
    </submittedName>
</protein>
<dbReference type="GO" id="GO:0019834">
    <property type="term" value="F:phospholipase A2 inhibitor activity"/>
    <property type="evidence" value="ECO:0007669"/>
    <property type="project" value="UniProtKB-KW"/>
</dbReference>
<feature type="signal peptide" evidence="6">
    <location>
        <begin position="1"/>
        <end position="19"/>
    </location>
</feature>
<evidence type="ECO:0000256" key="1">
    <source>
        <dbReference type="ARBA" id="ARBA00004613"/>
    </source>
</evidence>
<organism evidence="9">
    <name type="scientific">Philothamnus irregularis</name>
    <name type="common">brown tree snake</name>
    <dbReference type="NCBI Taxonomy" id="1899461"/>
    <lineage>
        <taxon>Eukaryota</taxon>
        <taxon>Metazoa</taxon>
        <taxon>Chordata</taxon>
        <taxon>Craniata</taxon>
        <taxon>Vertebrata</taxon>
        <taxon>Euteleostomi</taxon>
        <taxon>Lepidosauria</taxon>
        <taxon>Squamata</taxon>
        <taxon>Bifurcata</taxon>
        <taxon>Unidentata</taxon>
        <taxon>Episquamata</taxon>
        <taxon>Toxicofera</taxon>
        <taxon>Serpentes</taxon>
        <taxon>Colubroidea</taxon>
        <taxon>Colubridae</taxon>
        <taxon>Colubrinae</taxon>
        <taxon>Philothamnus</taxon>
    </lineage>
</organism>
<feature type="domain" description="Phospholipase A2 inhibitor N-terminal" evidence="8">
    <location>
        <begin position="21"/>
        <end position="97"/>
    </location>
</feature>
<dbReference type="InterPro" id="IPR004126">
    <property type="entry name" value="PLipase_A2_inh_N"/>
</dbReference>
<dbReference type="Pfam" id="PF00021">
    <property type="entry name" value="UPAR_LY6"/>
    <property type="match status" value="1"/>
</dbReference>
<evidence type="ECO:0000256" key="4">
    <source>
        <dbReference type="ARBA" id="ARBA00023005"/>
    </source>
</evidence>
<dbReference type="InterPro" id="IPR045860">
    <property type="entry name" value="Snake_toxin-like_sf"/>
</dbReference>
<accession>A0A0B8RU42</accession>
<evidence type="ECO:0000259" key="7">
    <source>
        <dbReference type="Pfam" id="PF00021"/>
    </source>
</evidence>
<keyword evidence="3" id="KW-0964">Secreted</keyword>
<evidence type="ECO:0000256" key="3">
    <source>
        <dbReference type="ARBA" id="ARBA00022525"/>
    </source>
</evidence>
<dbReference type="EMBL" id="GBSH01001990">
    <property type="protein sequence ID" value="JAG67036.1"/>
    <property type="molecule type" value="Transcribed_RNA"/>
</dbReference>
<dbReference type="CDD" id="cd23588">
    <property type="entry name" value="TFP_LU_ECD_PLIG"/>
    <property type="match status" value="1"/>
</dbReference>
<keyword evidence="6" id="KW-0732">Signal</keyword>
<dbReference type="PANTHER" id="PTHR20914:SF30">
    <property type="entry name" value="LY6_PLAUR DOMAIN CONTAINING 9"/>
    <property type="match status" value="1"/>
</dbReference>
<reference evidence="9" key="1">
    <citation type="journal article" date="2014" name="BMC Genomics">
        <title>RNA-seq and high-definition mass spectrometry reveal the complex and divergent venoms of two rear-fanged colubrid snakes.</title>
        <authorList>
            <person name="McGivern J.J."/>
            <person name="Wray K.P."/>
            <person name="Margres M.J."/>
            <person name="Couch M.E."/>
            <person name="Mackessy S.P."/>
            <person name="Rokyta D.R."/>
        </authorList>
    </citation>
    <scope>NUCLEOTIDE SEQUENCE</scope>
    <source>
        <tissue evidence="9">Venom gland</tissue>
    </source>
</reference>
<evidence type="ECO:0000256" key="6">
    <source>
        <dbReference type="SAM" id="SignalP"/>
    </source>
</evidence>
<dbReference type="InterPro" id="IPR016054">
    <property type="entry name" value="LY6_UPA_recep-like"/>
</dbReference>
<comment type="subcellular location">
    <subcellularLocation>
        <location evidence="1">Secreted</location>
    </subcellularLocation>
</comment>
<dbReference type="AlphaFoldDB" id="A0A0B8RU42"/>
<feature type="domain" description="UPAR/Ly6" evidence="7">
    <location>
        <begin position="112"/>
        <end position="167"/>
    </location>
</feature>
<name>A0A0B8RU42_9SAUR</name>
<sequence>METPPTVFLLALFIIKGLSLECEECLGVGGCFGDMVPCDLGKDRCSVTDMALPIGLSLTIKTCVSSDICEKGVQVINLGQQGTAVAHLKCCTGHECGDVAAPELPEKAPANGKQCPACFALGKTCVEEVADCTGDELYCARGFLNSEMGMLPVEVSLKGCANKALCDSLVGYEAMAPKDSGHHAIQCTPNSSIHQQELSTVSQWNNLTLIPGFSGGVNTIPRWFGLFLTTLSGVLLRKLLA</sequence>
<keyword evidence="4" id="KW-0593">Phospholipase A2 inhibitor</keyword>
<proteinExistence type="inferred from homology"/>
<dbReference type="InterPro" id="IPR050918">
    <property type="entry name" value="CNF-like_PLA2_Inhibitor"/>
</dbReference>
<feature type="chain" id="PRO_5002124049" evidence="6">
    <location>
        <begin position="20"/>
        <end position="241"/>
    </location>
</feature>
<dbReference type="GO" id="GO:0005576">
    <property type="term" value="C:extracellular region"/>
    <property type="evidence" value="ECO:0007669"/>
    <property type="project" value="UniProtKB-SubCell"/>
</dbReference>
<dbReference type="SUPFAM" id="SSF57302">
    <property type="entry name" value="Snake toxin-like"/>
    <property type="match status" value="2"/>
</dbReference>
<dbReference type="Gene3D" id="2.10.60.10">
    <property type="entry name" value="CD59"/>
    <property type="match status" value="2"/>
</dbReference>